<evidence type="ECO:0000313" key="2">
    <source>
        <dbReference type="EMBL" id="KAK2117598.1"/>
    </source>
</evidence>
<sequence length="115" mass="12164">MGTLAFDEYGRPFLIIKDQDRKSRLMGLEALKVTAKGEAAEAEGLCHVLPEKVENLRLPVVSGRAPLLPPGIGMWGHAGPLAPFGAGWGCSSDRPRERCGTTSPPALSSLAAARN</sequence>
<gene>
    <name evidence="2" type="ORF">P7K49_004484</name>
</gene>
<evidence type="ECO:0000313" key="3">
    <source>
        <dbReference type="Proteomes" id="UP001266305"/>
    </source>
</evidence>
<evidence type="ECO:0000256" key="1">
    <source>
        <dbReference type="SAM" id="MobiDB-lite"/>
    </source>
</evidence>
<dbReference type="Proteomes" id="UP001266305">
    <property type="component" value="Unassembled WGS sequence"/>
</dbReference>
<feature type="region of interest" description="Disordered" evidence="1">
    <location>
        <begin position="92"/>
        <end position="115"/>
    </location>
</feature>
<dbReference type="EMBL" id="JASSZA010000002">
    <property type="protein sequence ID" value="KAK2117598.1"/>
    <property type="molecule type" value="Genomic_DNA"/>
</dbReference>
<proteinExistence type="predicted"/>
<protein>
    <submittedName>
        <fullName evidence="2">Uncharacterized protein</fullName>
    </submittedName>
</protein>
<reference evidence="2 3" key="1">
    <citation type="submission" date="2023-05" db="EMBL/GenBank/DDBJ databases">
        <title>B98-5 Cell Line De Novo Hybrid Assembly: An Optical Mapping Approach.</title>
        <authorList>
            <person name="Kananen K."/>
            <person name="Auerbach J.A."/>
            <person name="Kautto E."/>
            <person name="Blachly J.S."/>
        </authorList>
    </citation>
    <scope>NUCLEOTIDE SEQUENCE [LARGE SCALE GENOMIC DNA]</scope>
    <source>
        <strain evidence="2">B95-8</strain>
        <tissue evidence="2">Cell line</tissue>
    </source>
</reference>
<accession>A0ABQ9W7K5</accession>
<name>A0ABQ9W7K5_SAGOE</name>
<feature type="compositionally biased region" description="Low complexity" evidence="1">
    <location>
        <begin position="103"/>
        <end position="115"/>
    </location>
</feature>
<comment type="caution">
    <text evidence="2">The sequence shown here is derived from an EMBL/GenBank/DDBJ whole genome shotgun (WGS) entry which is preliminary data.</text>
</comment>
<organism evidence="2 3">
    <name type="scientific">Saguinus oedipus</name>
    <name type="common">Cotton-top tamarin</name>
    <name type="synonym">Oedipomidas oedipus</name>
    <dbReference type="NCBI Taxonomy" id="9490"/>
    <lineage>
        <taxon>Eukaryota</taxon>
        <taxon>Metazoa</taxon>
        <taxon>Chordata</taxon>
        <taxon>Craniata</taxon>
        <taxon>Vertebrata</taxon>
        <taxon>Euteleostomi</taxon>
        <taxon>Mammalia</taxon>
        <taxon>Eutheria</taxon>
        <taxon>Euarchontoglires</taxon>
        <taxon>Primates</taxon>
        <taxon>Haplorrhini</taxon>
        <taxon>Platyrrhini</taxon>
        <taxon>Cebidae</taxon>
        <taxon>Callitrichinae</taxon>
        <taxon>Saguinus</taxon>
    </lineage>
</organism>
<keyword evidence="3" id="KW-1185">Reference proteome</keyword>